<evidence type="ECO:0000256" key="4">
    <source>
        <dbReference type="PROSITE-ProRule" id="PRU00134"/>
    </source>
</evidence>
<dbReference type="AlphaFoldDB" id="A0ABD3PM29"/>
<dbReference type="Proteomes" id="UP001516023">
    <property type="component" value="Unassembled WGS sequence"/>
</dbReference>
<dbReference type="InterPro" id="IPR001394">
    <property type="entry name" value="Peptidase_C19_UCH"/>
</dbReference>
<keyword evidence="2 4" id="KW-0863">Zinc-finger</keyword>
<keyword evidence="3" id="KW-0862">Zinc</keyword>
<dbReference type="PROSITE" id="PS50865">
    <property type="entry name" value="ZF_MYND_2"/>
    <property type="match status" value="1"/>
</dbReference>
<dbReference type="SMART" id="SM00695">
    <property type="entry name" value="DUSP"/>
    <property type="match status" value="1"/>
</dbReference>
<dbReference type="PROSITE" id="PS01360">
    <property type="entry name" value="ZF_MYND_1"/>
    <property type="match status" value="1"/>
</dbReference>
<dbReference type="InterPro" id="IPR002893">
    <property type="entry name" value="Znf_MYND"/>
</dbReference>
<proteinExistence type="predicted"/>
<sequence length="1238" mass="140333">MESSIRYKEEGNRLFSAKDFPGAIAAYRRGLSSLPPVEHVDEISSSLGTVQDRGQTLEERQRLEVALRSNLSLCLLRLAEKAIPANHHRQQAEQRDRTQVEQFSTEAEKECSAALQLDPDNAKLWYRRGQASLLLATHSSNDALESHVACHNDSLLLRQAESDMKQCEQLLQQQLHKQKSENTPPNVVKGTIAQIVEARNALKRIETARLDITPNCPSSSIQQQTHFLDGKRHATEQLSKISRLETNEHITQSVTIPSDCDSSTTQASSNSMSNGSTSQYRIPTPSQQKERILLLLSRRQSTTDAETRNPIQHHHKQSIFPPQKGEAYFLINMNWWETWCRHVHLFHSYSNCFDSDGQERRDVVQKRVQEVEERNKRVLRLLPPGATLPLYLEKEKKDALGQGQKDNDKMSDSSSSSDKSDDETDIELDLTEVTPGVIDNSSLILNHESLARYLHCCNNETTESDVLLQCNLVRGYHFEILPREAYAALRSWYGEVSPPISRRARNVEDLPWLSQCHPPQSSVSSNTLSVRITLYPERWNAIATHHNYNQHNVINGNSSFTCSACGSPAATSKCTKCRCARYCNRECQRSHWPYHKSHCGMTTKRQHQDEILAARGRVGLNNLGNTCFMSSALQCMSHVTPLTRFFLSDQFLTSINENNINGTGGKVAKAYATLMKDLWMGGSQFSSISPTILKRAIELFAPRFYGVQQQDSAEFLSYLLDALHEDLNRIRNPPYVVLPDVDRGRKLAICGAETWGALCRRNSSYVFENFYGLYKSTCVCPKCDAVSVTFDTFNHITLEIPRISKLNLVVVLVRDHGEQEPTLPMKYCVSIPQNGTVDDVIATLSSMSGVPASRLKLSSVLIDKCSITQLHRDGAPASSLSNEDLLVAYDIASFSDATKINAVITQRSFHQNGTTESRVFGLPLLVSFERNIVCSEVYKKVWKYVKPFVLLGHDDTQSISSFEDHIKQCLRIRVTDPTQNPRTLRTGFDGGSTSILPFASQDKIVDLIGIREKEQIVFFSLEWVDVIALTADYDKQQQIHPSNFLMVSNHTSIIDYEHRVNRLHDSSAVTLDQCFESFTQPERLDDDNMWYCSQCKEHVKAMKTVALWRLPNILVIHLKRFEYTNSLNRSKIGTLVDFPIDGFDMKKHSAYNSSMSSDSQSEELVDDEAPMIYDLFGVTNHYGRMGYGHYTAFTRRWNEAGIEDTWAEFDDENVNEVTGNEIVNPSAYVLFYRRRLTL</sequence>
<feature type="domain" description="DUSP" evidence="8">
    <location>
        <begin position="302"/>
        <end position="505"/>
    </location>
</feature>
<dbReference type="PROSITE" id="PS00972">
    <property type="entry name" value="USP_1"/>
    <property type="match status" value="1"/>
</dbReference>
<dbReference type="PANTHER" id="PTHR21646:SF76">
    <property type="entry name" value="UBIQUITIN CARBOXYL-TERMINAL HYDROLASE 32"/>
    <property type="match status" value="1"/>
</dbReference>
<evidence type="ECO:0000313" key="10">
    <source>
        <dbReference type="Proteomes" id="UP001516023"/>
    </source>
</evidence>
<dbReference type="CDD" id="cd02674">
    <property type="entry name" value="Peptidase_C19R"/>
    <property type="match status" value="1"/>
</dbReference>
<feature type="region of interest" description="Disordered" evidence="5">
    <location>
        <begin position="255"/>
        <end position="285"/>
    </location>
</feature>
<dbReference type="SUPFAM" id="SSF143791">
    <property type="entry name" value="DUSP-like"/>
    <property type="match status" value="1"/>
</dbReference>
<evidence type="ECO:0000256" key="5">
    <source>
        <dbReference type="SAM" id="MobiDB-lite"/>
    </source>
</evidence>
<dbReference type="InterPro" id="IPR035927">
    <property type="entry name" value="DUSP-like_sf"/>
</dbReference>
<evidence type="ECO:0008006" key="11">
    <source>
        <dbReference type="Google" id="ProtNLM"/>
    </source>
</evidence>
<evidence type="ECO:0000259" key="8">
    <source>
        <dbReference type="PROSITE" id="PS51283"/>
    </source>
</evidence>
<dbReference type="PROSITE" id="PS51283">
    <property type="entry name" value="DUSP"/>
    <property type="match status" value="1"/>
</dbReference>
<dbReference type="Pfam" id="PF00443">
    <property type="entry name" value="UCH"/>
    <property type="match status" value="1"/>
</dbReference>
<dbReference type="PANTHER" id="PTHR21646">
    <property type="entry name" value="UBIQUITIN CARBOXYL-TERMINAL HYDROLASE"/>
    <property type="match status" value="1"/>
</dbReference>
<dbReference type="SUPFAM" id="SSF54001">
    <property type="entry name" value="Cysteine proteinases"/>
    <property type="match status" value="1"/>
</dbReference>
<evidence type="ECO:0000259" key="7">
    <source>
        <dbReference type="PROSITE" id="PS50865"/>
    </source>
</evidence>
<dbReference type="Gene3D" id="6.10.140.2220">
    <property type="match status" value="1"/>
</dbReference>
<dbReference type="Pfam" id="PF01753">
    <property type="entry name" value="zf-MYND"/>
    <property type="match status" value="1"/>
</dbReference>
<keyword evidence="10" id="KW-1185">Reference proteome</keyword>
<dbReference type="Gene3D" id="3.90.70.10">
    <property type="entry name" value="Cysteine proteinases"/>
    <property type="match status" value="2"/>
</dbReference>
<feature type="domain" description="USP" evidence="6">
    <location>
        <begin position="618"/>
        <end position="1235"/>
    </location>
</feature>
<evidence type="ECO:0000256" key="1">
    <source>
        <dbReference type="ARBA" id="ARBA00022723"/>
    </source>
</evidence>
<evidence type="ECO:0000256" key="2">
    <source>
        <dbReference type="ARBA" id="ARBA00022771"/>
    </source>
</evidence>
<protein>
    <recommendedName>
        <fullName evidence="11">Ubiquitinyl hydrolase 1</fullName>
    </recommendedName>
</protein>
<gene>
    <name evidence="9" type="ORF">HJC23_002790</name>
</gene>
<dbReference type="InterPro" id="IPR006615">
    <property type="entry name" value="Pept_C19_DUSP"/>
</dbReference>
<dbReference type="SUPFAM" id="SSF144232">
    <property type="entry name" value="HIT/MYND zinc finger-like"/>
    <property type="match status" value="1"/>
</dbReference>
<dbReference type="InterPro" id="IPR011990">
    <property type="entry name" value="TPR-like_helical_dom_sf"/>
</dbReference>
<keyword evidence="1" id="KW-0479">Metal-binding</keyword>
<dbReference type="InterPro" id="IPR028889">
    <property type="entry name" value="USP"/>
</dbReference>
<dbReference type="EMBL" id="JABMIG020000144">
    <property type="protein sequence ID" value="KAL3789205.1"/>
    <property type="molecule type" value="Genomic_DNA"/>
</dbReference>
<dbReference type="PROSITE" id="PS50235">
    <property type="entry name" value="USP_3"/>
    <property type="match status" value="1"/>
</dbReference>
<feature type="compositionally biased region" description="Low complexity" evidence="5">
    <location>
        <begin position="262"/>
        <end position="278"/>
    </location>
</feature>
<feature type="compositionally biased region" description="Basic and acidic residues" evidence="5">
    <location>
        <begin position="398"/>
        <end position="411"/>
    </location>
</feature>
<accession>A0ABD3PM29</accession>
<evidence type="ECO:0000259" key="6">
    <source>
        <dbReference type="PROSITE" id="PS50235"/>
    </source>
</evidence>
<organism evidence="9 10">
    <name type="scientific">Cyclotella cryptica</name>
    <dbReference type="NCBI Taxonomy" id="29204"/>
    <lineage>
        <taxon>Eukaryota</taxon>
        <taxon>Sar</taxon>
        <taxon>Stramenopiles</taxon>
        <taxon>Ochrophyta</taxon>
        <taxon>Bacillariophyta</taxon>
        <taxon>Coscinodiscophyceae</taxon>
        <taxon>Thalassiosirophycidae</taxon>
        <taxon>Stephanodiscales</taxon>
        <taxon>Stephanodiscaceae</taxon>
        <taxon>Cyclotella</taxon>
    </lineage>
</organism>
<dbReference type="InterPro" id="IPR038765">
    <property type="entry name" value="Papain-like_cys_pep_sf"/>
</dbReference>
<evidence type="ECO:0000256" key="3">
    <source>
        <dbReference type="ARBA" id="ARBA00022833"/>
    </source>
</evidence>
<reference evidence="9 10" key="1">
    <citation type="journal article" date="2020" name="G3 (Bethesda)">
        <title>Improved Reference Genome for Cyclotella cryptica CCMP332, a Model for Cell Wall Morphogenesis, Salinity Adaptation, and Lipid Production in Diatoms (Bacillariophyta).</title>
        <authorList>
            <person name="Roberts W.R."/>
            <person name="Downey K.M."/>
            <person name="Ruck E.C."/>
            <person name="Traller J.C."/>
            <person name="Alverson A.J."/>
        </authorList>
    </citation>
    <scope>NUCLEOTIDE SEQUENCE [LARGE SCALE GENOMIC DNA]</scope>
    <source>
        <strain evidence="9 10">CCMP332</strain>
    </source>
</reference>
<dbReference type="PROSITE" id="PS00973">
    <property type="entry name" value="USP_2"/>
    <property type="match status" value="1"/>
</dbReference>
<dbReference type="InterPro" id="IPR018200">
    <property type="entry name" value="USP_CS"/>
</dbReference>
<evidence type="ECO:0000313" key="9">
    <source>
        <dbReference type="EMBL" id="KAL3789205.1"/>
    </source>
</evidence>
<dbReference type="Gene3D" id="3.30.2230.10">
    <property type="entry name" value="DUSP-like"/>
    <property type="match status" value="1"/>
</dbReference>
<feature type="region of interest" description="Disordered" evidence="5">
    <location>
        <begin position="398"/>
        <end position="425"/>
    </location>
</feature>
<dbReference type="GO" id="GO:0008270">
    <property type="term" value="F:zinc ion binding"/>
    <property type="evidence" value="ECO:0007669"/>
    <property type="project" value="UniProtKB-KW"/>
</dbReference>
<feature type="domain" description="MYND-type" evidence="7">
    <location>
        <begin position="562"/>
        <end position="599"/>
    </location>
</feature>
<name>A0ABD3PM29_9STRA</name>
<comment type="caution">
    <text evidence="9">The sequence shown here is derived from an EMBL/GenBank/DDBJ whole genome shotgun (WGS) entry which is preliminary data.</text>
</comment>
<dbReference type="Gene3D" id="1.25.40.10">
    <property type="entry name" value="Tetratricopeptide repeat domain"/>
    <property type="match status" value="1"/>
</dbReference>
<dbReference type="InterPro" id="IPR050185">
    <property type="entry name" value="Ub_carboxyl-term_hydrolase"/>
</dbReference>
<dbReference type="Pfam" id="PF06337">
    <property type="entry name" value="DUSP"/>
    <property type="match status" value="1"/>
</dbReference>
<dbReference type="SUPFAM" id="SSF48452">
    <property type="entry name" value="TPR-like"/>
    <property type="match status" value="1"/>
</dbReference>